<reference evidence="2" key="1">
    <citation type="submission" date="2024-03" db="EMBL/GenBank/DDBJ databases">
        <title>Diverse circular DNA viruses in blood, oral, and fecal samples of captive lemurs.</title>
        <authorList>
            <person name="Paietta E.N."/>
            <person name="Kraberger S."/>
            <person name="Lund M.C."/>
            <person name="Custer J.M."/>
            <person name="Vargas K.M."/>
            <person name="Ehmke E.E."/>
            <person name="Yoder A.D."/>
            <person name="Varsani A."/>
        </authorList>
    </citation>
    <scope>NUCLEOTIDE SEQUENCE</scope>
    <source>
        <strain evidence="1">Duke_25FS_105</strain>
        <strain evidence="2">Duke_29_44</strain>
    </source>
</reference>
<protein>
    <submittedName>
        <fullName evidence="2">Uncharacterized protein</fullName>
    </submittedName>
</protein>
<organism evidence="2">
    <name type="scientific">Dulem virus 163</name>
    <dbReference type="NCBI Taxonomy" id="3145640"/>
    <lineage>
        <taxon>Viruses</taxon>
        <taxon>Monodnaviria</taxon>
        <taxon>Sangervirae</taxon>
        <taxon>Phixviricota</taxon>
        <taxon>Malgrandaviricetes</taxon>
        <taxon>Petitvirales</taxon>
        <taxon>Microviridae</taxon>
        <taxon>Microvirus</taxon>
    </lineage>
</organism>
<proteinExistence type="predicted"/>
<name>A0AAU8B8S3_9VIRU</name>
<evidence type="ECO:0000313" key="1">
    <source>
        <dbReference type="EMBL" id="XCD06437.1"/>
    </source>
</evidence>
<evidence type="ECO:0000313" key="2">
    <source>
        <dbReference type="EMBL" id="XCD08200.1"/>
    </source>
</evidence>
<sequence length="81" mass="9978">MNLWRKYFGDDAEEARNAVKSFRSLVTRLGYKMTYEFNPEYEKFLVTLYDLVDDKFLCRMYTFQELRCITTASNIFWRYVR</sequence>
<dbReference type="EMBL" id="PP511671">
    <property type="protein sequence ID" value="XCD06437.1"/>
    <property type="molecule type" value="Genomic_DNA"/>
</dbReference>
<dbReference type="EMBL" id="PP511869">
    <property type="protein sequence ID" value="XCD08200.1"/>
    <property type="molecule type" value="Genomic_DNA"/>
</dbReference>
<accession>A0AAU8B8S3</accession>